<evidence type="ECO:0000313" key="5">
    <source>
        <dbReference type="EMBL" id="PCJ01296.1"/>
    </source>
</evidence>
<evidence type="ECO:0000256" key="3">
    <source>
        <dbReference type="ARBA" id="ARBA00023163"/>
    </source>
</evidence>
<dbReference type="AlphaFoldDB" id="A0A2A4Z435"/>
<dbReference type="PANTHER" id="PTHR46796">
    <property type="entry name" value="HTH-TYPE TRANSCRIPTIONAL ACTIVATOR RHAS-RELATED"/>
    <property type="match status" value="1"/>
</dbReference>
<dbReference type="SUPFAM" id="SSF46689">
    <property type="entry name" value="Homeodomain-like"/>
    <property type="match status" value="1"/>
</dbReference>
<dbReference type="GO" id="GO:0043565">
    <property type="term" value="F:sequence-specific DNA binding"/>
    <property type="evidence" value="ECO:0007669"/>
    <property type="project" value="InterPro"/>
</dbReference>
<dbReference type="Pfam" id="PF12833">
    <property type="entry name" value="HTH_18"/>
    <property type="match status" value="1"/>
</dbReference>
<dbReference type="PROSITE" id="PS01124">
    <property type="entry name" value="HTH_ARAC_FAMILY_2"/>
    <property type="match status" value="1"/>
</dbReference>
<accession>A0A2A4Z435</accession>
<proteinExistence type="predicted"/>
<dbReference type="InterPro" id="IPR046532">
    <property type="entry name" value="DUF6597"/>
</dbReference>
<comment type="caution">
    <text evidence="5">The sequence shown here is derived from an EMBL/GenBank/DDBJ whole genome shotgun (WGS) entry which is preliminary data.</text>
</comment>
<gene>
    <name evidence="5" type="ORF">COB13_08030</name>
</gene>
<evidence type="ECO:0000256" key="2">
    <source>
        <dbReference type="ARBA" id="ARBA00023125"/>
    </source>
</evidence>
<dbReference type="EMBL" id="NVUS01000008">
    <property type="protein sequence ID" value="PCJ01296.1"/>
    <property type="molecule type" value="Genomic_DNA"/>
</dbReference>
<dbReference type="InterPro" id="IPR018060">
    <property type="entry name" value="HTH_AraC"/>
</dbReference>
<feature type="domain" description="HTH araC/xylS-type" evidence="4">
    <location>
        <begin position="149"/>
        <end position="250"/>
    </location>
</feature>
<dbReference type="GO" id="GO:0003700">
    <property type="term" value="F:DNA-binding transcription factor activity"/>
    <property type="evidence" value="ECO:0007669"/>
    <property type="project" value="InterPro"/>
</dbReference>
<evidence type="ECO:0000256" key="1">
    <source>
        <dbReference type="ARBA" id="ARBA00023015"/>
    </source>
</evidence>
<keyword evidence="1" id="KW-0805">Transcription regulation</keyword>
<protein>
    <submittedName>
        <fullName evidence="5">AraC family transcriptional regulator</fullName>
    </submittedName>
</protein>
<organism evidence="5">
    <name type="scientific">OCS116 cluster bacterium</name>
    <dbReference type="NCBI Taxonomy" id="2030921"/>
    <lineage>
        <taxon>Bacteria</taxon>
        <taxon>Pseudomonadati</taxon>
        <taxon>Pseudomonadota</taxon>
        <taxon>Alphaproteobacteria</taxon>
        <taxon>OCS116 cluster</taxon>
    </lineage>
</organism>
<dbReference type="InterPro" id="IPR050204">
    <property type="entry name" value="AraC_XylS_family_regulators"/>
</dbReference>
<dbReference type="SMART" id="SM00342">
    <property type="entry name" value="HTH_ARAC"/>
    <property type="match status" value="1"/>
</dbReference>
<name>A0A2A4Z435_9PROT</name>
<dbReference type="Gene3D" id="1.10.10.60">
    <property type="entry name" value="Homeodomain-like"/>
    <property type="match status" value="1"/>
</dbReference>
<dbReference type="InterPro" id="IPR009057">
    <property type="entry name" value="Homeodomain-like_sf"/>
</dbReference>
<evidence type="ECO:0000259" key="4">
    <source>
        <dbReference type="PROSITE" id="PS01124"/>
    </source>
</evidence>
<reference evidence="5" key="2">
    <citation type="journal article" date="2018" name="ISME J.">
        <title>A dynamic microbial community with high functional redundancy inhabits the cold, oxic subseafloor aquifer.</title>
        <authorList>
            <person name="Tully B.J."/>
            <person name="Wheat C.G."/>
            <person name="Glazer B.T."/>
            <person name="Huber J.A."/>
        </authorList>
    </citation>
    <scope>NUCLEOTIDE SEQUENCE</scope>
    <source>
        <strain evidence="5">NORP83</strain>
    </source>
</reference>
<keyword evidence="3" id="KW-0804">Transcription</keyword>
<keyword evidence="2" id="KW-0238">DNA-binding</keyword>
<sequence>MVIPARYKELNILLPERLAVEKVWTSVSDKVNDALILPDGRADLILKFMLDDADRPYDIVPIIAGPSADYWFSPTIKRRGFVGLRFKPGFGGHFLRVPLASIAGRAYSGAEALDLAPQLANLCQPAGSINALIVRMERFFDDYAEAQISAALVGVMNDMHLSGGRTTIQHLADDNGLTVRTLHRLFMRFVGLSPKTFAAILRFHRALRLLTRAGLSPSHAALEAGYADQAHMTRDFKRHGGFTPNSIPPDLVMAGLPLS</sequence>
<reference key="1">
    <citation type="submission" date="2017-08" db="EMBL/GenBank/DDBJ databases">
        <title>A dynamic microbial community with high functional redundancy inhabits the cold, oxic subseafloor aquifer.</title>
        <authorList>
            <person name="Tully B.J."/>
            <person name="Wheat C.G."/>
            <person name="Glazer B.T."/>
            <person name="Huber J.A."/>
        </authorList>
    </citation>
    <scope>NUCLEOTIDE SEQUENCE [LARGE SCALE GENOMIC DNA]</scope>
</reference>
<dbReference type="PANTHER" id="PTHR46796:SF15">
    <property type="entry name" value="BLL1074 PROTEIN"/>
    <property type="match status" value="1"/>
</dbReference>
<dbReference type="Pfam" id="PF20240">
    <property type="entry name" value="DUF6597"/>
    <property type="match status" value="1"/>
</dbReference>